<proteinExistence type="predicted"/>
<accession>A0A919IVB5</accession>
<sequence>MRRPLAPPAAGRRAARVVTPRPAAAGSPAAAEFAITASCHPHVGAAGSGGVSPSVDRDFAVAPRPEPARMRVGPGPDLRPGAAQTGTDDDGVVLVQVAADGGVAVEVSAGAAERLRGADALVAAILGAYRQALLKRMAVQAMDTRAAPGALPDVTDERWRDGVREALEQACRAIRQR</sequence>
<evidence type="ECO:0008006" key="4">
    <source>
        <dbReference type="Google" id="ProtNLM"/>
    </source>
</evidence>
<feature type="region of interest" description="Disordered" evidence="1">
    <location>
        <begin position="44"/>
        <end position="89"/>
    </location>
</feature>
<evidence type="ECO:0000313" key="3">
    <source>
        <dbReference type="Proteomes" id="UP000619479"/>
    </source>
</evidence>
<comment type="caution">
    <text evidence="2">The sequence shown here is derived from an EMBL/GenBank/DDBJ whole genome shotgun (WGS) entry which is preliminary data.</text>
</comment>
<protein>
    <recommendedName>
        <fullName evidence="4">YbaB/EbfC DNA-binding family protein</fullName>
    </recommendedName>
</protein>
<dbReference type="EMBL" id="BOMH01000074">
    <property type="protein sequence ID" value="GID70378.1"/>
    <property type="molecule type" value="Genomic_DNA"/>
</dbReference>
<feature type="compositionally biased region" description="Low complexity" evidence="1">
    <location>
        <begin position="8"/>
        <end position="23"/>
    </location>
</feature>
<keyword evidence="3" id="KW-1185">Reference proteome</keyword>
<feature type="region of interest" description="Disordered" evidence="1">
    <location>
        <begin position="1"/>
        <end position="23"/>
    </location>
</feature>
<dbReference type="Proteomes" id="UP000619479">
    <property type="component" value="Unassembled WGS sequence"/>
</dbReference>
<evidence type="ECO:0000256" key="1">
    <source>
        <dbReference type="SAM" id="MobiDB-lite"/>
    </source>
</evidence>
<reference evidence="2" key="1">
    <citation type="submission" date="2021-01" db="EMBL/GenBank/DDBJ databases">
        <title>Whole genome shotgun sequence of Actinoplanes cyaneus NBRC 14990.</title>
        <authorList>
            <person name="Komaki H."/>
            <person name="Tamura T."/>
        </authorList>
    </citation>
    <scope>NUCLEOTIDE SEQUENCE</scope>
    <source>
        <strain evidence="2">NBRC 14990</strain>
    </source>
</reference>
<organism evidence="2 3">
    <name type="scientific">Actinoplanes cyaneus</name>
    <dbReference type="NCBI Taxonomy" id="52696"/>
    <lineage>
        <taxon>Bacteria</taxon>
        <taxon>Bacillati</taxon>
        <taxon>Actinomycetota</taxon>
        <taxon>Actinomycetes</taxon>
        <taxon>Micromonosporales</taxon>
        <taxon>Micromonosporaceae</taxon>
        <taxon>Actinoplanes</taxon>
    </lineage>
</organism>
<gene>
    <name evidence="2" type="ORF">Acy02nite_82590</name>
</gene>
<evidence type="ECO:0000313" key="2">
    <source>
        <dbReference type="EMBL" id="GID70378.1"/>
    </source>
</evidence>
<dbReference type="AlphaFoldDB" id="A0A919IVB5"/>
<name>A0A919IVB5_9ACTN</name>